<dbReference type="InterPro" id="IPR018247">
    <property type="entry name" value="EF_Hand_1_Ca_BS"/>
</dbReference>
<evidence type="ECO:0000256" key="1">
    <source>
        <dbReference type="SAM" id="Coils"/>
    </source>
</evidence>
<dbReference type="EMBL" id="CAADEW010000104">
    <property type="protein sequence ID" value="VFJ60572.1"/>
    <property type="molecule type" value="Genomic_DNA"/>
</dbReference>
<evidence type="ECO:0000259" key="4">
    <source>
        <dbReference type="Pfam" id="PF00656"/>
    </source>
</evidence>
<keyword evidence="3" id="KW-0732">Signal</keyword>
<evidence type="ECO:0000256" key="2">
    <source>
        <dbReference type="SAM" id="Phobius"/>
    </source>
</evidence>
<dbReference type="AlphaFoldDB" id="A0A450T2J5"/>
<feature type="chain" id="PRO_5019136561" evidence="3">
    <location>
        <begin position="26"/>
        <end position="430"/>
    </location>
</feature>
<accession>A0A450T2J5</accession>
<keyword evidence="2" id="KW-0472">Membrane</keyword>
<dbReference type="GO" id="GO:0004197">
    <property type="term" value="F:cysteine-type endopeptidase activity"/>
    <property type="evidence" value="ECO:0007669"/>
    <property type="project" value="InterPro"/>
</dbReference>
<gene>
    <name evidence="5" type="ORF">BECKFW1821A_GA0114235_11046</name>
</gene>
<evidence type="ECO:0000313" key="5">
    <source>
        <dbReference type="EMBL" id="VFJ60572.1"/>
    </source>
</evidence>
<evidence type="ECO:0000256" key="3">
    <source>
        <dbReference type="SAM" id="SignalP"/>
    </source>
</evidence>
<dbReference type="Pfam" id="PF00656">
    <property type="entry name" value="Peptidase_C14"/>
    <property type="match status" value="1"/>
</dbReference>
<dbReference type="GO" id="GO:0006508">
    <property type="term" value="P:proteolysis"/>
    <property type="evidence" value="ECO:0007669"/>
    <property type="project" value="InterPro"/>
</dbReference>
<dbReference type="PROSITE" id="PS00018">
    <property type="entry name" value="EF_HAND_1"/>
    <property type="match status" value="1"/>
</dbReference>
<dbReference type="SUPFAM" id="SSF52129">
    <property type="entry name" value="Caspase-like"/>
    <property type="match status" value="1"/>
</dbReference>
<dbReference type="InterPro" id="IPR052039">
    <property type="entry name" value="Caspase-related_regulators"/>
</dbReference>
<name>A0A450T2J5_9GAMM</name>
<protein>
    <submittedName>
        <fullName evidence="5">Caspase domain-containing protein</fullName>
    </submittedName>
</protein>
<feature type="signal peptide" evidence="3">
    <location>
        <begin position="1"/>
        <end position="25"/>
    </location>
</feature>
<keyword evidence="1" id="KW-0175">Coiled coil</keyword>
<feature type="transmembrane region" description="Helical" evidence="2">
    <location>
        <begin position="324"/>
        <end position="345"/>
    </location>
</feature>
<reference evidence="5" key="1">
    <citation type="submission" date="2019-02" db="EMBL/GenBank/DDBJ databases">
        <authorList>
            <person name="Gruber-Vodicka R. H."/>
            <person name="Seah K. B. B."/>
        </authorList>
    </citation>
    <scope>NUCLEOTIDE SEQUENCE</scope>
    <source>
        <strain evidence="5">BECK_BZ15</strain>
    </source>
</reference>
<proteinExistence type="predicted"/>
<keyword evidence="2" id="KW-0812">Transmembrane</keyword>
<sequence>MRTTTIISILFLLAMGPMASFHLQASSEDGGTKGVGLADTGEKTELFRYKGSYALLIGVSDYDQGSGWGDLEQIPGELDKVQKMLEEQKFEVTRVENPNSKELETAFDDFVKKHGLDKRNRLLFFFSGHGYTRSNGKGYLVPRDAPDPNRDDQGFTRKALWMEKIRTWAKEIEAHHALFLFDSCFSGAILKTRGRGEGVPPHITRLMAKPVRQFMTAGSADEKVPAKSIFTPAFADAIRYGKGDLNKDGYITGKELGVHLESEVSKFTKQTPQIGNIKDYDLAQGDFVFVSGVAVEKGHEPDRVYETQTTKGSADPGTNSGIDWRTVIGAALGIVAILIAIIGWIRRSAVIQKPGKPELKLKEIETLRQEKKEKDLQWETLQKEIFGMKRDLAELKQTDERAFELKQRIREKEEQQKGLEAELEDLERKL</sequence>
<dbReference type="Gene3D" id="3.40.50.1460">
    <property type="match status" value="1"/>
</dbReference>
<feature type="domain" description="Peptidase C14 caspase" evidence="4">
    <location>
        <begin position="53"/>
        <end position="239"/>
    </location>
</feature>
<feature type="coiled-coil region" evidence="1">
    <location>
        <begin position="364"/>
        <end position="429"/>
    </location>
</feature>
<keyword evidence="2" id="KW-1133">Transmembrane helix</keyword>
<dbReference type="InterPro" id="IPR029030">
    <property type="entry name" value="Caspase-like_dom_sf"/>
</dbReference>
<dbReference type="PANTHER" id="PTHR22576:SF37">
    <property type="entry name" value="MUCOSA-ASSOCIATED LYMPHOID TISSUE LYMPHOMA TRANSLOCATION PROTEIN 1"/>
    <property type="match status" value="1"/>
</dbReference>
<dbReference type="PANTHER" id="PTHR22576">
    <property type="entry name" value="MUCOSA ASSOCIATED LYMPHOID TISSUE LYMPHOMA TRANSLOCATION PROTEIN 1/PARACASPASE"/>
    <property type="match status" value="1"/>
</dbReference>
<organism evidence="5">
    <name type="scientific">Candidatus Kentrum sp. FW</name>
    <dbReference type="NCBI Taxonomy" id="2126338"/>
    <lineage>
        <taxon>Bacteria</taxon>
        <taxon>Pseudomonadati</taxon>
        <taxon>Pseudomonadota</taxon>
        <taxon>Gammaproteobacteria</taxon>
        <taxon>Candidatus Kentrum</taxon>
    </lineage>
</organism>
<dbReference type="InterPro" id="IPR011600">
    <property type="entry name" value="Pept_C14_caspase"/>
</dbReference>